<dbReference type="InterPro" id="IPR005467">
    <property type="entry name" value="His_kinase_dom"/>
</dbReference>
<organism evidence="12 13">
    <name type="scientific">Nocardioides lianchengensis</name>
    <dbReference type="NCBI Taxonomy" id="1045774"/>
    <lineage>
        <taxon>Bacteria</taxon>
        <taxon>Bacillati</taxon>
        <taxon>Actinomycetota</taxon>
        <taxon>Actinomycetes</taxon>
        <taxon>Propionibacteriales</taxon>
        <taxon>Nocardioidaceae</taxon>
        <taxon>Nocardioides</taxon>
    </lineage>
</organism>
<evidence type="ECO:0000256" key="9">
    <source>
        <dbReference type="ARBA" id="ARBA00023012"/>
    </source>
</evidence>
<dbReference type="GO" id="GO:0000156">
    <property type="term" value="F:phosphorelay response regulator activity"/>
    <property type="evidence" value="ECO:0007669"/>
    <property type="project" value="TreeGrafter"/>
</dbReference>
<evidence type="ECO:0000313" key="12">
    <source>
        <dbReference type="EMBL" id="SDD80109.1"/>
    </source>
</evidence>
<keyword evidence="4" id="KW-0597">Phosphoprotein</keyword>
<gene>
    <name evidence="12" type="ORF">SAMN05421872_11129</name>
</gene>
<dbReference type="Gene3D" id="1.10.287.130">
    <property type="match status" value="1"/>
</dbReference>
<dbReference type="CDD" id="cd00082">
    <property type="entry name" value="HisKA"/>
    <property type="match status" value="1"/>
</dbReference>
<dbReference type="Pfam" id="PF00512">
    <property type="entry name" value="HisKA"/>
    <property type="match status" value="1"/>
</dbReference>
<keyword evidence="8" id="KW-0067">ATP-binding</keyword>
<accession>A0A1G6XPG6</accession>
<dbReference type="GO" id="GO:0005524">
    <property type="term" value="F:ATP binding"/>
    <property type="evidence" value="ECO:0007669"/>
    <property type="project" value="UniProtKB-KW"/>
</dbReference>
<dbReference type="InterPro" id="IPR036890">
    <property type="entry name" value="HATPase_C_sf"/>
</dbReference>
<dbReference type="OrthoDB" id="3774421at2"/>
<evidence type="ECO:0000256" key="8">
    <source>
        <dbReference type="ARBA" id="ARBA00022840"/>
    </source>
</evidence>
<evidence type="ECO:0000256" key="1">
    <source>
        <dbReference type="ARBA" id="ARBA00000085"/>
    </source>
</evidence>
<dbReference type="SMART" id="SM00388">
    <property type="entry name" value="HisKA"/>
    <property type="match status" value="1"/>
</dbReference>
<dbReference type="InterPro" id="IPR003661">
    <property type="entry name" value="HisK_dim/P_dom"/>
</dbReference>
<evidence type="ECO:0000256" key="3">
    <source>
        <dbReference type="ARBA" id="ARBA00012438"/>
    </source>
</evidence>
<comment type="catalytic activity">
    <reaction evidence="1">
        <text>ATP + protein L-histidine = ADP + protein N-phospho-L-histidine.</text>
        <dbReference type="EC" id="2.7.13.3"/>
    </reaction>
</comment>
<dbReference type="EMBL" id="FMZM01000011">
    <property type="protein sequence ID" value="SDD80109.1"/>
    <property type="molecule type" value="Genomic_DNA"/>
</dbReference>
<dbReference type="PROSITE" id="PS50109">
    <property type="entry name" value="HIS_KIN"/>
    <property type="match status" value="1"/>
</dbReference>
<evidence type="ECO:0000313" key="13">
    <source>
        <dbReference type="Proteomes" id="UP000199034"/>
    </source>
</evidence>
<evidence type="ECO:0000256" key="4">
    <source>
        <dbReference type="ARBA" id="ARBA00022553"/>
    </source>
</evidence>
<keyword evidence="6" id="KW-0547">Nucleotide-binding</keyword>
<dbReference type="FunFam" id="3.30.565.10:FF:000006">
    <property type="entry name" value="Sensor histidine kinase WalK"/>
    <property type="match status" value="1"/>
</dbReference>
<protein>
    <recommendedName>
        <fullName evidence="10">Sensor-like histidine kinase SenX3</fullName>
        <ecNumber evidence="3">2.7.13.3</ecNumber>
    </recommendedName>
</protein>
<dbReference type="InterPro" id="IPR050351">
    <property type="entry name" value="BphY/WalK/GraS-like"/>
</dbReference>
<dbReference type="PANTHER" id="PTHR42878:SF7">
    <property type="entry name" value="SENSOR HISTIDINE KINASE GLRK"/>
    <property type="match status" value="1"/>
</dbReference>
<dbReference type="GO" id="GO:0007234">
    <property type="term" value="P:osmosensory signaling via phosphorelay pathway"/>
    <property type="evidence" value="ECO:0007669"/>
    <property type="project" value="TreeGrafter"/>
</dbReference>
<sequence>MARLLTLNPAGRRRWFLIWQAPVLFLVALLTLALAITAPGLLTTPSTLAGAAALALGAAIALPLPVRFLAVVPVLDIVAIAVIRSQDVGTLISISSIALIPILCLGFHFGRSGVALASCGAVLITALPYLRASEAPHATQWIGLLALPTVSVMLALVAQLGSSILADRSEKLSRAFARSSEQLEITRSLIEVLPVGLAYHGPDGERRLANRRAFEFALLAGMDVENPDRPGTSVWREDRIRRVPPEEQFVTRALSGAEIEAELVWLGEPGSQAAVAVSAHQVTSAAGDPLGTVVVSLDVTELVESVRVRDQFLATLSHELRTPLVSVVGYLDIISEELEGGDPELVEMLGTARRGARTLTDRISHLLVAGSQDRLTLDLDRVDLSELVGTVAERHRHSAGTRGVQLSCDLPPVVTTADPHKIELVVDNLVSNAVKHTAMGGSVEISLRSGPQIMLMVGDTGSGLARHERERAFDRFYRTDSARRDAVQGLGLGLSICKAVVEAHGGEISMVTSPGQGTTVTVVLPALTG</sequence>
<name>A0A1G6XPG6_9ACTN</name>
<comment type="subcellular location">
    <subcellularLocation>
        <location evidence="2">Cell membrane</location>
    </subcellularLocation>
</comment>
<dbReference type="GO" id="GO:0000155">
    <property type="term" value="F:phosphorelay sensor kinase activity"/>
    <property type="evidence" value="ECO:0007669"/>
    <property type="project" value="InterPro"/>
</dbReference>
<keyword evidence="5" id="KW-0808">Transferase</keyword>
<dbReference type="Gene3D" id="3.30.565.10">
    <property type="entry name" value="Histidine kinase-like ATPase, C-terminal domain"/>
    <property type="match status" value="1"/>
</dbReference>
<evidence type="ECO:0000256" key="2">
    <source>
        <dbReference type="ARBA" id="ARBA00004236"/>
    </source>
</evidence>
<reference evidence="12 13" key="1">
    <citation type="submission" date="2016-10" db="EMBL/GenBank/DDBJ databases">
        <authorList>
            <person name="de Groot N.N."/>
        </authorList>
    </citation>
    <scope>NUCLEOTIDE SEQUENCE [LARGE SCALE GENOMIC DNA]</scope>
    <source>
        <strain evidence="12 13">CGMCC 4.6858</strain>
    </source>
</reference>
<dbReference type="Proteomes" id="UP000199034">
    <property type="component" value="Unassembled WGS sequence"/>
</dbReference>
<keyword evidence="9" id="KW-0902">Two-component regulatory system</keyword>
<feature type="domain" description="Histidine kinase" evidence="11">
    <location>
        <begin position="315"/>
        <end position="528"/>
    </location>
</feature>
<dbReference type="Pfam" id="PF02518">
    <property type="entry name" value="HATPase_c"/>
    <property type="match status" value="1"/>
</dbReference>
<dbReference type="SUPFAM" id="SSF47384">
    <property type="entry name" value="Homodimeric domain of signal transducing histidine kinase"/>
    <property type="match status" value="1"/>
</dbReference>
<dbReference type="SUPFAM" id="SSF55874">
    <property type="entry name" value="ATPase domain of HSP90 chaperone/DNA topoisomerase II/histidine kinase"/>
    <property type="match status" value="1"/>
</dbReference>
<dbReference type="CDD" id="cd00075">
    <property type="entry name" value="HATPase"/>
    <property type="match status" value="1"/>
</dbReference>
<proteinExistence type="predicted"/>
<dbReference type="InterPro" id="IPR013656">
    <property type="entry name" value="PAS_4"/>
</dbReference>
<dbReference type="InterPro" id="IPR004358">
    <property type="entry name" value="Sig_transdc_His_kin-like_C"/>
</dbReference>
<dbReference type="GO" id="GO:0005886">
    <property type="term" value="C:plasma membrane"/>
    <property type="evidence" value="ECO:0007669"/>
    <property type="project" value="UniProtKB-SubCell"/>
</dbReference>
<dbReference type="Gene3D" id="3.30.450.20">
    <property type="entry name" value="PAS domain"/>
    <property type="match status" value="1"/>
</dbReference>
<evidence type="ECO:0000256" key="5">
    <source>
        <dbReference type="ARBA" id="ARBA00022679"/>
    </source>
</evidence>
<keyword evidence="13" id="KW-1185">Reference proteome</keyword>
<dbReference type="SMART" id="SM00387">
    <property type="entry name" value="HATPase_c"/>
    <property type="match status" value="1"/>
</dbReference>
<dbReference type="EC" id="2.7.13.3" evidence="3"/>
<keyword evidence="7" id="KW-0418">Kinase</keyword>
<dbReference type="InterPro" id="IPR036097">
    <property type="entry name" value="HisK_dim/P_sf"/>
</dbReference>
<dbReference type="AlphaFoldDB" id="A0A1G6XPG6"/>
<dbReference type="Pfam" id="PF08448">
    <property type="entry name" value="PAS_4"/>
    <property type="match status" value="1"/>
</dbReference>
<evidence type="ECO:0000259" key="11">
    <source>
        <dbReference type="PROSITE" id="PS50109"/>
    </source>
</evidence>
<dbReference type="STRING" id="1045774.SAMN05421872_11129"/>
<dbReference type="PRINTS" id="PR00344">
    <property type="entry name" value="BCTRLSENSOR"/>
</dbReference>
<dbReference type="GO" id="GO:0030295">
    <property type="term" value="F:protein kinase activator activity"/>
    <property type="evidence" value="ECO:0007669"/>
    <property type="project" value="TreeGrafter"/>
</dbReference>
<evidence type="ECO:0000256" key="7">
    <source>
        <dbReference type="ARBA" id="ARBA00022777"/>
    </source>
</evidence>
<dbReference type="InterPro" id="IPR003594">
    <property type="entry name" value="HATPase_dom"/>
</dbReference>
<evidence type="ECO:0000256" key="10">
    <source>
        <dbReference type="ARBA" id="ARBA00039401"/>
    </source>
</evidence>
<dbReference type="PANTHER" id="PTHR42878">
    <property type="entry name" value="TWO-COMPONENT HISTIDINE KINASE"/>
    <property type="match status" value="1"/>
</dbReference>
<evidence type="ECO:0000256" key="6">
    <source>
        <dbReference type="ARBA" id="ARBA00022741"/>
    </source>
</evidence>